<evidence type="ECO:0000313" key="1">
    <source>
        <dbReference type="EMBL" id="MED6132491.1"/>
    </source>
</evidence>
<dbReference type="Proteomes" id="UP001341840">
    <property type="component" value="Unassembled WGS sequence"/>
</dbReference>
<comment type="caution">
    <text evidence="1">The sequence shown here is derived from an EMBL/GenBank/DDBJ whole genome shotgun (WGS) entry which is preliminary data.</text>
</comment>
<name>A0ABU6S8H9_9FABA</name>
<reference evidence="1 2" key="1">
    <citation type="journal article" date="2023" name="Plants (Basel)">
        <title>Bridging the Gap: Combining Genomics and Transcriptomics Approaches to Understand Stylosanthes scabra, an Orphan Legume from the Brazilian Caatinga.</title>
        <authorList>
            <person name="Ferreira-Neto J.R.C."/>
            <person name="da Silva M.D."/>
            <person name="Binneck E."/>
            <person name="de Melo N.F."/>
            <person name="da Silva R.H."/>
            <person name="de Melo A.L.T.M."/>
            <person name="Pandolfi V."/>
            <person name="Bustamante F.O."/>
            <person name="Brasileiro-Vidal A.C."/>
            <person name="Benko-Iseppon A.M."/>
        </authorList>
    </citation>
    <scope>NUCLEOTIDE SEQUENCE [LARGE SCALE GENOMIC DNA]</scope>
    <source>
        <tissue evidence="1">Leaves</tissue>
    </source>
</reference>
<accession>A0ABU6S8H9</accession>
<gene>
    <name evidence="1" type="ORF">PIB30_019465</name>
</gene>
<keyword evidence="2" id="KW-1185">Reference proteome</keyword>
<protein>
    <submittedName>
        <fullName evidence="1">Uncharacterized protein</fullName>
    </submittedName>
</protein>
<evidence type="ECO:0000313" key="2">
    <source>
        <dbReference type="Proteomes" id="UP001341840"/>
    </source>
</evidence>
<proteinExistence type="predicted"/>
<dbReference type="EMBL" id="JASCZI010060475">
    <property type="protein sequence ID" value="MED6132491.1"/>
    <property type="molecule type" value="Genomic_DNA"/>
</dbReference>
<sequence length="103" mass="11082">MGERKKLLNWGSFPFSSHHLYLCHCMSRGAPLVSSQSWCSSGLCLFTLSPTKRITFSAAALPSAASTSGYFCAFARAAALASAVAPPFFLCGEFSSLSFDEER</sequence>
<organism evidence="1 2">
    <name type="scientific">Stylosanthes scabra</name>
    <dbReference type="NCBI Taxonomy" id="79078"/>
    <lineage>
        <taxon>Eukaryota</taxon>
        <taxon>Viridiplantae</taxon>
        <taxon>Streptophyta</taxon>
        <taxon>Embryophyta</taxon>
        <taxon>Tracheophyta</taxon>
        <taxon>Spermatophyta</taxon>
        <taxon>Magnoliopsida</taxon>
        <taxon>eudicotyledons</taxon>
        <taxon>Gunneridae</taxon>
        <taxon>Pentapetalae</taxon>
        <taxon>rosids</taxon>
        <taxon>fabids</taxon>
        <taxon>Fabales</taxon>
        <taxon>Fabaceae</taxon>
        <taxon>Papilionoideae</taxon>
        <taxon>50 kb inversion clade</taxon>
        <taxon>dalbergioids sensu lato</taxon>
        <taxon>Dalbergieae</taxon>
        <taxon>Pterocarpus clade</taxon>
        <taxon>Stylosanthes</taxon>
    </lineage>
</organism>